<evidence type="ECO:0000313" key="4">
    <source>
        <dbReference type="Proteomes" id="UP000054144"/>
    </source>
</evidence>
<protein>
    <recommendedName>
        <fullName evidence="5">Secreted protein</fullName>
    </recommendedName>
</protein>
<feature type="chain" id="PRO_5002316579" description="Secreted protein" evidence="2">
    <location>
        <begin position="19"/>
        <end position="124"/>
    </location>
</feature>
<feature type="compositionally biased region" description="Basic and acidic residues" evidence="1">
    <location>
        <begin position="102"/>
        <end position="115"/>
    </location>
</feature>
<dbReference type="AlphaFoldDB" id="A0A0D7APC8"/>
<accession>A0A0D7APC8</accession>
<name>A0A0D7APC8_9AGAR</name>
<feature type="compositionally biased region" description="Polar residues" evidence="1">
    <location>
        <begin position="38"/>
        <end position="49"/>
    </location>
</feature>
<reference evidence="3 4" key="1">
    <citation type="journal article" date="2015" name="Fungal Genet. Biol.">
        <title>Evolution of novel wood decay mechanisms in Agaricales revealed by the genome sequences of Fistulina hepatica and Cylindrobasidium torrendii.</title>
        <authorList>
            <person name="Floudas D."/>
            <person name="Held B.W."/>
            <person name="Riley R."/>
            <person name="Nagy L.G."/>
            <person name="Koehler G."/>
            <person name="Ransdell A.S."/>
            <person name="Younus H."/>
            <person name="Chow J."/>
            <person name="Chiniquy J."/>
            <person name="Lipzen A."/>
            <person name="Tritt A."/>
            <person name="Sun H."/>
            <person name="Haridas S."/>
            <person name="LaButti K."/>
            <person name="Ohm R.A."/>
            <person name="Kues U."/>
            <person name="Blanchette R.A."/>
            <person name="Grigoriev I.V."/>
            <person name="Minto R.E."/>
            <person name="Hibbett D.S."/>
        </authorList>
    </citation>
    <scope>NUCLEOTIDE SEQUENCE [LARGE SCALE GENOMIC DNA]</scope>
    <source>
        <strain evidence="3 4">ATCC 64428</strain>
    </source>
</reference>
<dbReference type="Proteomes" id="UP000054144">
    <property type="component" value="Unassembled WGS sequence"/>
</dbReference>
<evidence type="ECO:0008006" key="5">
    <source>
        <dbReference type="Google" id="ProtNLM"/>
    </source>
</evidence>
<sequence length="124" mass="13199">MKLSLLVVVLSIVAGAFAPDPDEYSHASQKQLVRRPTDQASSSGSNGPESYTAGGDDGSVAPSDSASNTKKSSKKDKNGGGAAKDKDKDKDKPKKTRTVAIYDKKTGKITYEKRPTSRPGSYYK</sequence>
<organism evidence="3 4">
    <name type="scientific">Fistulina hepatica ATCC 64428</name>
    <dbReference type="NCBI Taxonomy" id="1128425"/>
    <lineage>
        <taxon>Eukaryota</taxon>
        <taxon>Fungi</taxon>
        <taxon>Dikarya</taxon>
        <taxon>Basidiomycota</taxon>
        <taxon>Agaricomycotina</taxon>
        <taxon>Agaricomycetes</taxon>
        <taxon>Agaricomycetidae</taxon>
        <taxon>Agaricales</taxon>
        <taxon>Fistulinaceae</taxon>
        <taxon>Fistulina</taxon>
    </lineage>
</organism>
<keyword evidence="4" id="KW-1185">Reference proteome</keyword>
<dbReference type="EMBL" id="KN881627">
    <property type="protein sequence ID" value="KIY53176.1"/>
    <property type="molecule type" value="Genomic_DNA"/>
</dbReference>
<proteinExistence type="predicted"/>
<keyword evidence="2" id="KW-0732">Signal</keyword>
<feature type="signal peptide" evidence="2">
    <location>
        <begin position="1"/>
        <end position="18"/>
    </location>
</feature>
<evidence type="ECO:0000256" key="1">
    <source>
        <dbReference type="SAM" id="MobiDB-lite"/>
    </source>
</evidence>
<feature type="compositionally biased region" description="Basic and acidic residues" evidence="1">
    <location>
        <begin position="75"/>
        <end position="92"/>
    </location>
</feature>
<feature type="region of interest" description="Disordered" evidence="1">
    <location>
        <begin position="18"/>
        <end position="124"/>
    </location>
</feature>
<evidence type="ECO:0000256" key="2">
    <source>
        <dbReference type="SAM" id="SignalP"/>
    </source>
</evidence>
<evidence type="ECO:0000313" key="3">
    <source>
        <dbReference type="EMBL" id="KIY53176.1"/>
    </source>
</evidence>
<gene>
    <name evidence="3" type="ORF">FISHEDRAFT_55276</name>
</gene>